<sequence>MAGGRHSPSPGCRGTASPEERRPLLSKAKTIAVLSSATSASKPSIDDILTVPTAQINEENRSNPEEDMESAIQDYQPMGHAAFYKMIGLRVPTEEDYIACLEDLEEGNGLYHDIRTSHAAMQRWHFWFEVGIYTALLGQILLSAQFIILGAMRGDHHVPIAILGAFSVAVAGILALVKGQGLPMRLRIIGHTPRVRRMSRSSLTQSVQERDALWEVQLEAEELHWQVSAGKPVLFSDVKRVWQRFVQVKRDASMNHPDTWNTSTAAAAQAQAAGVGGKSPLSAASPAGKTAATAPSVEGDTAAMASLEPIT</sequence>
<gene>
    <name evidence="4" type="ORF">LTR78_005931</name>
</gene>
<dbReference type="Pfam" id="PF18142">
    <property type="entry name" value="SLATT_fungal"/>
    <property type="match status" value="1"/>
</dbReference>
<organism evidence="4 5">
    <name type="scientific">Recurvomyces mirabilis</name>
    <dbReference type="NCBI Taxonomy" id="574656"/>
    <lineage>
        <taxon>Eukaryota</taxon>
        <taxon>Fungi</taxon>
        <taxon>Dikarya</taxon>
        <taxon>Ascomycota</taxon>
        <taxon>Pezizomycotina</taxon>
        <taxon>Dothideomycetes</taxon>
        <taxon>Dothideomycetidae</taxon>
        <taxon>Mycosphaerellales</taxon>
        <taxon>Teratosphaeriaceae</taxon>
        <taxon>Recurvomyces</taxon>
    </lineage>
</organism>
<keyword evidence="2" id="KW-0812">Transmembrane</keyword>
<evidence type="ECO:0000313" key="4">
    <source>
        <dbReference type="EMBL" id="KAK3674084.1"/>
    </source>
</evidence>
<feature type="transmembrane region" description="Helical" evidence="2">
    <location>
        <begin position="158"/>
        <end position="177"/>
    </location>
</feature>
<dbReference type="NCBIfam" id="NF033635">
    <property type="entry name" value="SLATT_fungal"/>
    <property type="match status" value="1"/>
</dbReference>
<protein>
    <recommendedName>
        <fullName evidence="3">SMODS and SLOG-associating 2TM effector domain-containing protein</fullName>
    </recommendedName>
</protein>
<name>A0AAE0WLS9_9PEZI</name>
<comment type="caution">
    <text evidence="4">The sequence shown here is derived from an EMBL/GenBank/DDBJ whole genome shotgun (WGS) entry which is preliminary data.</text>
</comment>
<evidence type="ECO:0000259" key="3">
    <source>
        <dbReference type="Pfam" id="PF18142"/>
    </source>
</evidence>
<proteinExistence type="predicted"/>
<keyword evidence="2" id="KW-0472">Membrane</keyword>
<feature type="region of interest" description="Disordered" evidence="1">
    <location>
        <begin position="276"/>
        <end position="311"/>
    </location>
</feature>
<feature type="compositionally biased region" description="Low complexity" evidence="1">
    <location>
        <begin position="282"/>
        <end position="296"/>
    </location>
</feature>
<feature type="domain" description="SMODS and SLOG-associating 2TM effector" evidence="3">
    <location>
        <begin position="116"/>
        <end position="189"/>
    </location>
</feature>
<evidence type="ECO:0000256" key="1">
    <source>
        <dbReference type="SAM" id="MobiDB-lite"/>
    </source>
</evidence>
<reference evidence="4" key="1">
    <citation type="submission" date="2023-07" db="EMBL/GenBank/DDBJ databases">
        <title>Black Yeasts Isolated from many extreme environments.</title>
        <authorList>
            <person name="Coleine C."/>
            <person name="Stajich J.E."/>
            <person name="Selbmann L."/>
        </authorList>
    </citation>
    <scope>NUCLEOTIDE SEQUENCE</scope>
    <source>
        <strain evidence="4">CCFEE 5485</strain>
    </source>
</reference>
<dbReference type="EMBL" id="JAUTXT010000021">
    <property type="protein sequence ID" value="KAK3674084.1"/>
    <property type="molecule type" value="Genomic_DNA"/>
</dbReference>
<feature type="transmembrane region" description="Helical" evidence="2">
    <location>
        <begin position="130"/>
        <end position="152"/>
    </location>
</feature>
<evidence type="ECO:0000313" key="5">
    <source>
        <dbReference type="Proteomes" id="UP001274830"/>
    </source>
</evidence>
<evidence type="ECO:0000256" key="2">
    <source>
        <dbReference type="SAM" id="Phobius"/>
    </source>
</evidence>
<feature type="region of interest" description="Disordered" evidence="1">
    <location>
        <begin position="1"/>
        <end position="24"/>
    </location>
</feature>
<keyword evidence="5" id="KW-1185">Reference proteome</keyword>
<keyword evidence="2" id="KW-1133">Transmembrane helix</keyword>
<dbReference type="PANTHER" id="PTHR38793">
    <property type="entry name" value="SLATT_FUNGAL DOMAIN-CONTAINING PROTEIN-RELATED"/>
    <property type="match status" value="1"/>
</dbReference>
<dbReference type="AlphaFoldDB" id="A0AAE0WLS9"/>
<accession>A0AAE0WLS9</accession>
<dbReference type="InterPro" id="IPR041622">
    <property type="entry name" value="SLATT_fungi"/>
</dbReference>
<dbReference type="Proteomes" id="UP001274830">
    <property type="component" value="Unassembled WGS sequence"/>
</dbReference>
<dbReference type="PANTHER" id="PTHR38793:SF3">
    <property type="entry name" value="SMODS AND SLOG-ASSOCIATING 2TM EFFECTOR DOMAIN-CONTAINING PROTEIN"/>
    <property type="match status" value="1"/>
</dbReference>